<accession>A0A183UET9</accession>
<organism evidence="4 5">
    <name type="scientific">Toxocara canis</name>
    <name type="common">Canine roundworm</name>
    <dbReference type="NCBI Taxonomy" id="6265"/>
    <lineage>
        <taxon>Eukaryota</taxon>
        <taxon>Metazoa</taxon>
        <taxon>Ecdysozoa</taxon>
        <taxon>Nematoda</taxon>
        <taxon>Chromadorea</taxon>
        <taxon>Rhabditida</taxon>
        <taxon>Spirurina</taxon>
        <taxon>Ascaridomorpha</taxon>
        <taxon>Ascaridoidea</taxon>
        <taxon>Toxocaridae</taxon>
        <taxon>Toxocara</taxon>
    </lineage>
</organism>
<protein>
    <submittedName>
        <fullName evidence="5">CUB domain-containing protein</fullName>
    </submittedName>
</protein>
<sequence>MLEACSGRSVSVATGFVLVSTEGNAMCAVTFAQMYDDRLCRYLCTFPVESPAGVTLFNIVCEGASPHSDGYKYCMSKTRRNYTISSVQVNESSLELVMSRGEEQSTTACGAYLQKPIHYNEFRRKHGGCLSLPSLCLVLSLCTVLATLCATMIAYAIGKCWLRRRNAQLSTHTTSSGTCRSRVEPLSSRVLSDISNRPSLAMSDDAKVCLECYSSRYSVLTNGANGLMQSITTAEYNVNVHGEAVCGYVCTPRPLYYLRCITFYILYTCAGIGRKGRDAVGDSLHPDAVVKQKRYTRLDSCIVFVSVGVGVCRGETRPMLHIVALACSYFTAVVLSAVSSIIVVIPGGDWLLQNSVEVPHRDVSATAKYHTSYLHVHQTTTERLRLMLSCGTSPEHLFLKPVCSEVNVVNPANVAEFRNPDYTAEMIAYDSIDDPSDPTVIAVNGWARDRILTMSTNGSSMEPYRDHLGGRILCASMSSSSSAESSRSGLSSEGEQVEATNSASSSIVIMPSEEVFGASSLIIDSSLNRIEAMLRNLCKSPSNGSKVIETTVPCDKRDVSKAILRSHKTRSESSKAASLSGCAKTCKERISQDAAKHDKSGKDKDETVKAKGLINASLRSNRPATLILKGIELSDEVELNSPRGRKVLSDALGEPDAVSPVGPSPEEFAPPECPFRNSLNVNICWSIIAYFPTWATLFFDLNITASPDRALGEGVDRLMSPEAPSSRLDAQLEVNREKQ</sequence>
<feature type="region of interest" description="Disordered" evidence="1">
    <location>
        <begin position="720"/>
        <end position="739"/>
    </location>
</feature>
<evidence type="ECO:0000256" key="2">
    <source>
        <dbReference type="SAM" id="Phobius"/>
    </source>
</evidence>
<reference evidence="5" key="1">
    <citation type="submission" date="2016-06" db="UniProtKB">
        <authorList>
            <consortium name="WormBaseParasite"/>
        </authorList>
    </citation>
    <scope>IDENTIFICATION</scope>
</reference>
<feature type="region of interest" description="Disordered" evidence="1">
    <location>
        <begin position="483"/>
        <end position="503"/>
    </location>
</feature>
<keyword evidence="2" id="KW-1133">Transmembrane helix</keyword>
<dbReference type="WBParaSite" id="TCNE_0000700901-mRNA-1">
    <property type="protein sequence ID" value="TCNE_0000700901-mRNA-1"/>
    <property type="gene ID" value="TCNE_0000700901"/>
</dbReference>
<evidence type="ECO:0000313" key="5">
    <source>
        <dbReference type="WBParaSite" id="TCNE_0000700901-mRNA-1"/>
    </source>
</evidence>
<keyword evidence="4" id="KW-1185">Reference proteome</keyword>
<feature type="compositionally biased region" description="Low complexity" evidence="1">
    <location>
        <begin position="483"/>
        <end position="492"/>
    </location>
</feature>
<proteinExistence type="predicted"/>
<dbReference type="EMBL" id="UYWY01019596">
    <property type="protein sequence ID" value="VDM38330.1"/>
    <property type="molecule type" value="Genomic_DNA"/>
</dbReference>
<keyword evidence="2" id="KW-0472">Membrane</keyword>
<evidence type="ECO:0000256" key="1">
    <source>
        <dbReference type="SAM" id="MobiDB-lite"/>
    </source>
</evidence>
<name>A0A183UET9_TOXCA</name>
<feature type="transmembrane region" description="Helical" evidence="2">
    <location>
        <begin position="132"/>
        <end position="157"/>
    </location>
</feature>
<reference evidence="3 4" key="2">
    <citation type="submission" date="2018-11" db="EMBL/GenBank/DDBJ databases">
        <authorList>
            <consortium name="Pathogen Informatics"/>
        </authorList>
    </citation>
    <scope>NUCLEOTIDE SEQUENCE [LARGE SCALE GENOMIC DNA]</scope>
</reference>
<evidence type="ECO:0000313" key="3">
    <source>
        <dbReference type="EMBL" id="VDM38330.1"/>
    </source>
</evidence>
<dbReference type="Proteomes" id="UP000050794">
    <property type="component" value="Unassembled WGS sequence"/>
</dbReference>
<keyword evidence="2" id="KW-0812">Transmembrane</keyword>
<dbReference type="AlphaFoldDB" id="A0A183UET9"/>
<gene>
    <name evidence="3" type="ORF">TCNE_LOCUS7009</name>
</gene>
<evidence type="ECO:0000313" key="4">
    <source>
        <dbReference type="Proteomes" id="UP000050794"/>
    </source>
</evidence>
<feature type="transmembrane region" description="Helical" evidence="2">
    <location>
        <begin position="322"/>
        <end position="345"/>
    </location>
</feature>